<evidence type="ECO:0000256" key="5">
    <source>
        <dbReference type="SAM" id="Phobius"/>
    </source>
</evidence>
<evidence type="ECO:0000256" key="3">
    <source>
        <dbReference type="ARBA" id="ARBA00022989"/>
    </source>
</evidence>
<evidence type="ECO:0000256" key="2">
    <source>
        <dbReference type="ARBA" id="ARBA00022692"/>
    </source>
</evidence>
<dbReference type="Proteomes" id="UP000193642">
    <property type="component" value="Unassembled WGS sequence"/>
</dbReference>
<evidence type="ECO:0000313" key="8">
    <source>
        <dbReference type="Proteomes" id="UP000193642"/>
    </source>
</evidence>
<name>A0A1Y2CF77_9FUNG</name>
<sequence length="243" mass="27616">MIHFQLLKISHLSTSIIASIGAILLIVIPLLFPSPSKLINDCIKGASFFFVLRVLEIATFSRSMNLKWTLFDYCQFLATSDNVPTLAEAERKAQQASKTALRKGEKMDTKDLRRTFCYAWNGHGLGAPYTPIFDQPYLATSLRDFWSHRWNYPIKLTFHRLVFTPLLSLFESYNKATSSNTSKHRHTELQSVMYCTIWLQKMTGFGISWGFGRGWKVVGWALTAATLLTTAPLFVGSYARTVQ</sequence>
<evidence type="ECO:0000256" key="1">
    <source>
        <dbReference type="ARBA" id="ARBA00004141"/>
    </source>
</evidence>
<feature type="transmembrane region" description="Helical" evidence="5">
    <location>
        <begin position="217"/>
        <end position="239"/>
    </location>
</feature>
<keyword evidence="4 5" id="KW-0472">Membrane</keyword>
<reference evidence="7 8" key="1">
    <citation type="submission" date="2016-07" db="EMBL/GenBank/DDBJ databases">
        <title>Pervasive Adenine N6-methylation of Active Genes in Fungi.</title>
        <authorList>
            <consortium name="DOE Joint Genome Institute"/>
            <person name="Mondo S.J."/>
            <person name="Dannebaum R.O."/>
            <person name="Kuo R.C."/>
            <person name="Labutti K."/>
            <person name="Haridas S."/>
            <person name="Kuo A."/>
            <person name="Salamov A."/>
            <person name="Ahrendt S.R."/>
            <person name="Lipzen A."/>
            <person name="Sullivan W."/>
            <person name="Andreopoulos W.B."/>
            <person name="Clum A."/>
            <person name="Lindquist E."/>
            <person name="Daum C."/>
            <person name="Ramamoorthy G.K."/>
            <person name="Gryganskyi A."/>
            <person name="Culley D."/>
            <person name="Magnuson J.K."/>
            <person name="James T.Y."/>
            <person name="O'Malley M.A."/>
            <person name="Stajich J.E."/>
            <person name="Spatafora J.W."/>
            <person name="Visel A."/>
            <person name="Grigoriev I.V."/>
        </authorList>
    </citation>
    <scope>NUCLEOTIDE SEQUENCE [LARGE SCALE GENOMIC DNA]</scope>
    <source>
        <strain evidence="7 8">JEL800</strain>
    </source>
</reference>
<dbReference type="AlphaFoldDB" id="A0A1Y2CF77"/>
<dbReference type="GO" id="GO:0016020">
    <property type="term" value="C:membrane"/>
    <property type="evidence" value="ECO:0007669"/>
    <property type="project" value="UniProtKB-SubCell"/>
</dbReference>
<evidence type="ECO:0000256" key="4">
    <source>
        <dbReference type="ARBA" id="ARBA00023136"/>
    </source>
</evidence>
<feature type="transmembrane region" description="Helical" evidence="5">
    <location>
        <begin position="12"/>
        <end position="32"/>
    </location>
</feature>
<keyword evidence="2 5" id="KW-0812">Transmembrane</keyword>
<evidence type="ECO:0000259" key="6">
    <source>
        <dbReference type="Pfam" id="PF13813"/>
    </source>
</evidence>
<comment type="caution">
    <text evidence="7">The sequence shown here is derived from an EMBL/GenBank/DDBJ whole genome shotgun (WGS) entry which is preliminary data.</text>
</comment>
<dbReference type="OrthoDB" id="2094906at2759"/>
<protein>
    <recommendedName>
        <fullName evidence="6">Wax synthase domain-containing protein</fullName>
    </recommendedName>
</protein>
<organism evidence="7 8">
    <name type="scientific">Rhizoclosmatium globosum</name>
    <dbReference type="NCBI Taxonomy" id="329046"/>
    <lineage>
        <taxon>Eukaryota</taxon>
        <taxon>Fungi</taxon>
        <taxon>Fungi incertae sedis</taxon>
        <taxon>Chytridiomycota</taxon>
        <taxon>Chytridiomycota incertae sedis</taxon>
        <taxon>Chytridiomycetes</taxon>
        <taxon>Chytridiales</taxon>
        <taxon>Chytriomycetaceae</taxon>
        <taxon>Rhizoclosmatium</taxon>
    </lineage>
</organism>
<dbReference type="Pfam" id="PF13813">
    <property type="entry name" value="MBOAT_2"/>
    <property type="match status" value="1"/>
</dbReference>
<gene>
    <name evidence="7" type="ORF">BCR33DRAFT_716232</name>
</gene>
<dbReference type="EMBL" id="MCGO01000019">
    <property type="protein sequence ID" value="ORY45557.1"/>
    <property type="molecule type" value="Genomic_DNA"/>
</dbReference>
<keyword evidence="8" id="KW-1185">Reference proteome</keyword>
<feature type="domain" description="Wax synthase" evidence="6">
    <location>
        <begin position="129"/>
        <end position="172"/>
    </location>
</feature>
<keyword evidence="3 5" id="KW-1133">Transmembrane helix</keyword>
<proteinExistence type="predicted"/>
<accession>A0A1Y2CF77</accession>
<comment type="subcellular location">
    <subcellularLocation>
        <location evidence="1">Membrane</location>
        <topology evidence="1">Multi-pass membrane protein</topology>
    </subcellularLocation>
</comment>
<dbReference type="InterPro" id="IPR032805">
    <property type="entry name" value="Wax_synthase_dom"/>
</dbReference>
<evidence type="ECO:0000313" key="7">
    <source>
        <dbReference type="EMBL" id="ORY45557.1"/>
    </source>
</evidence>